<dbReference type="STRING" id="868864.Dester_0505"/>
<dbReference type="InterPro" id="IPR004010">
    <property type="entry name" value="Double_Cache_2"/>
</dbReference>
<dbReference type="KEGG" id="dte:Dester_0505"/>
<dbReference type="SUPFAM" id="SSF55073">
    <property type="entry name" value="Nucleotide cyclase"/>
    <property type="match status" value="1"/>
</dbReference>
<dbReference type="Gene3D" id="3.30.450.20">
    <property type="entry name" value="PAS domain"/>
    <property type="match status" value="1"/>
</dbReference>
<dbReference type="SUPFAM" id="SSF141868">
    <property type="entry name" value="EAL domain-like"/>
    <property type="match status" value="1"/>
</dbReference>
<dbReference type="CDD" id="cd01948">
    <property type="entry name" value="EAL"/>
    <property type="match status" value="1"/>
</dbReference>
<feature type="domain" description="GGDEF" evidence="3">
    <location>
        <begin position="270"/>
        <end position="402"/>
    </location>
</feature>
<dbReference type="Proteomes" id="UP000007102">
    <property type="component" value="Chromosome"/>
</dbReference>
<dbReference type="Gene3D" id="3.30.70.270">
    <property type="match status" value="1"/>
</dbReference>
<dbReference type="PROSITE" id="PS50887">
    <property type="entry name" value="GGDEF"/>
    <property type="match status" value="1"/>
</dbReference>
<evidence type="ECO:0000256" key="1">
    <source>
        <dbReference type="SAM" id="Phobius"/>
    </source>
</evidence>
<dbReference type="CDD" id="cd01949">
    <property type="entry name" value="GGDEF"/>
    <property type="match status" value="1"/>
</dbReference>
<dbReference type="NCBIfam" id="TIGR00254">
    <property type="entry name" value="GGDEF"/>
    <property type="match status" value="1"/>
</dbReference>
<dbReference type="eggNOG" id="COG2199">
    <property type="taxonomic scope" value="Bacteria"/>
</dbReference>
<evidence type="ECO:0000259" key="3">
    <source>
        <dbReference type="PROSITE" id="PS50887"/>
    </source>
</evidence>
<evidence type="ECO:0000313" key="4">
    <source>
        <dbReference type="EMBL" id="ADY73157.1"/>
    </source>
</evidence>
<gene>
    <name evidence="4" type="ordered locus">Dester_0505</name>
</gene>
<protein>
    <submittedName>
        <fullName evidence="4">Diguanylate cyclase/phosphodiesterase</fullName>
    </submittedName>
</protein>
<dbReference type="InterPro" id="IPR000160">
    <property type="entry name" value="GGDEF_dom"/>
</dbReference>
<dbReference type="InterPro" id="IPR043128">
    <property type="entry name" value="Rev_trsase/Diguanyl_cyclase"/>
</dbReference>
<feature type="domain" description="EAL" evidence="2">
    <location>
        <begin position="413"/>
        <end position="650"/>
    </location>
</feature>
<dbReference type="Pfam" id="PF00990">
    <property type="entry name" value="GGDEF"/>
    <property type="match status" value="1"/>
</dbReference>
<dbReference type="AlphaFoldDB" id="F0S2T5"/>
<dbReference type="FunCoup" id="F0S2T5">
    <property type="interactions" value="220"/>
</dbReference>
<dbReference type="SMART" id="SM00052">
    <property type="entry name" value="EAL"/>
    <property type="match status" value="1"/>
</dbReference>
<dbReference type="InterPro" id="IPR050706">
    <property type="entry name" value="Cyclic-di-GMP_PDE-like"/>
</dbReference>
<dbReference type="OrthoDB" id="7057390at2"/>
<dbReference type="InterPro" id="IPR029787">
    <property type="entry name" value="Nucleotide_cyclase"/>
</dbReference>
<dbReference type="eggNOG" id="COG2200">
    <property type="taxonomic scope" value="Bacteria"/>
</dbReference>
<dbReference type="InParanoid" id="F0S2T5"/>
<accession>F0S2T5</accession>
<reference evidence="5" key="2">
    <citation type="submission" date="2011-02" db="EMBL/GenBank/DDBJ databases">
        <title>The complete genome of Desulfurobacterium thermolithotrophum DSM 11699.</title>
        <authorList>
            <consortium name="US DOE Joint Genome Institute (JGI-PGF)"/>
            <person name="Lucas S."/>
            <person name="Copeland A."/>
            <person name="Lapidus A."/>
            <person name="Bruce D."/>
            <person name="Goodwin L."/>
            <person name="Pitluck S."/>
            <person name="Kyrpides N."/>
            <person name="Mavromatis K."/>
            <person name="Pagani I."/>
            <person name="Ivanova N."/>
            <person name="Mikhailova N."/>
            <person name="Daligault H."/>
            <person name="Detter J.C."/>
            <person name="Tapia R."/>
            <person name="Han C."/>
            <person name="Land M."/>
            <person name="Hauser L."/>
            <person name="Markowitz V."/>
            <person name="Cheng J.-F."/>
            <person name="Hugenholtz P."/>
            <person name="Woyke T."/>
            <person name="Wu D."/>
            <person name="Spring S."/>
            <person name="Brambilla E."/>
            <person name="Klenk H.-P."/>
            <person name="Eisen J.A."/>
        </authorList>
    </citation>
    <scope>NUCLEOTIDE SEQUENCE [LARGE SCALE GENOMIC DNA]</scope>
    <source>
        <strain evidence="5">DSM 11699 / BSA</strain>
    </source>
</reference>
<sequence length="650" mass="75750">MRKHNSLNDQTYIFIDSIKGSIVLSPLLPTIERKNIWNENDEKEISVFKKFLTVVLYSPKNQGTVWTSERIYFVKLFKPYNWIVGGTSSQNLKEYIKECFKKHIKEHSSFNLFVVDLNDNKKDTVLSTNFLPRLKQVDKEKLRKGIFFNDKDRIYYVRLFPQWNLVVGSYVKKIDITKEIISLKEELLRKIKKGVLFAILVLLIILTISMVVILFLLKKLNFSLEEVLKKNRLLQRARRTLIIKVYKDELTKLSNRRKLEEDIRKIDPSKKVYFALINIRNFKELNELFGLTKGDEILSLFAKNLKKIVKKESKETNVYRIRGDRFGVLTCSKSLSDEFFIGFIKNLIKSLEEETFEIEGLKFKLDVTAGISTNKDNLIIKAEIAEQEAKKRNMNLYVFDKELQKIYQDLHKNIIVASKLKEAIKNDRIVPFFQPIVNLKTGEVEKYEVLMRVFDEEGKLLSPNEFLPIAKKTGIYLKLSKRLMEKALEIAKKRNIKISMNISSEDLASTEMKNWLLERVKNSGIAANICFEIVETEAFNSLEILKEFYSKIKELNAELSIDDFGSGYSNFEYISTIKPDYIKIDGSLIKKIPDSKEVEILTKHIVLFCKELNIKTIAEFVSSEEILRKVEELGIDYGQGFYLGKPTQLD</sequence>
<dbReference type="SMART" id="SM00267">
    <property type="entry name" value="GGDEF"/>
    <property type="match status" value="1"/>
</dbReference>
<dbReference type="Gene3D" id="3.20.20.450">
    <property type="entry name" value="EAL domain"/>
    <property type="match status" value="1"/>
</dbReference>
<proteinExistence type="predicted"/>
<evidence type="ECO:0000259" key="2">
    <source>
        <dbReference type="PROSITE" id="PS50883"/>
    </source>
</evidence>
<evidence type="ECO:0000313" key="5">
    <source>
        <dbReference type="Proteomes" id="UP000007102"/>
    </source>
</evidence>
<dbReference type="PANTHER" id="PTHR33121:SF79">
    <property type="entry name" value="CYCLIC DI-GMP PHOSPHODIESTERASE PDED-RELATED"/>
    <property type="match status" value="1"/>
</dbReference>
<feature type="transmembrane region" description="Helical" evidence="1">
    <location>
        <begin position="194"/>
        <end position="217"/>
    </location>
</feature>
<dbReference type="GO" id="GO:0071111">
    <property type="term" value="F:cyclic-guanylate-specific phosphodiesterase activity"/>
    <property type="evidence" value="ECO:0007669"/>
    <property type="project" value="InterPro"/>
</dbReference>
<dbReference type="Pfam" id="PF08269">
    <property type="entry name" value="dCache_2"/>
    <property type="match status" value="1"/>
</dbReference>
<organism evidence="4 5">
    <name type="scientific">Desulfurobacterium thermolithotrophum (strain DSM 11699 / BSA)</name>
    <dbReference type="NCBI Taxonomy" id="868864"/>
    <lineage>
        <taxon>Bacteria</taxon>
        <taxon>Pseudomonadati</taxon>
        <taxon>Aquificota</taxon>
        <taxon>Aquificia</taxon>
        <taxon>Desulfurobacteriales</taxon>
        <taxon>Desulfurobacteriaceae</taxon>
        <taxon>Desulfurobacterium</taxon>
    </lineage>
</organism>
<dbReference type="InterPro" id="IPR001633">
    <property type="entry name" value="EAL_dom"/>
</dbReference>
<dbReference type="EMBL" id="CP002543">
    <property type="protein sequence ID" value="ADY73157.1"/>
    <property type="molecule type" value="Genomic_DNA"/>
</dbReference>
<keyword evidence="1" id="KW-0472">Membrane</keyword>
<dbReference type="HOGENOM" id="CLU_000445_70_46_0"/>
<dbReference type="PROSITE" id="PS50883">
    <property type="entry name" value="EAL"/>
    <property type="match status" value="1"/>
</dbReference>
<reference evidence="4 5" key="1">
    <citation type="journal article" date="2011" name="Stand. Genomic Sci.">
        <title>Complete genome sequence of the thermophilic sulfur-reducer Desulfurobacterium thermolithotrophum type strain (BSA(T)) from a deep-sea hydrothermal vent.</title>
        <authorList>
            <person name="Goker M."/>
            <person name="Daligault H."/>
            <person name="Mwirichia R."/>
            <person name="Lapidus A."/>
            <person name="Lucas S."/>
            <person name="Deshpande S."/>
            <person name="Pagani I."/>
            <person name="Tapia R."/>
            <person name="Cheng J.F."/>
            <person name="Goodwin L."/>
            <person name="Pitluck S."/>
            <person name="Liolios K."/>
            <person name="Ivanova N."/>
            <person name="Mavromatis K."/>
            <person name="Mikhailova N."/>
            <person name="Pati A."/>
            <person name="Chen A."/>
            <person name="Palaniappan K."/>
            <person name="Han C."/>
            <person name="Land M."/>
            <person name="Hauser L."/>
            <person name="Pan C."/>
            <person name="Brambilla E.M."/>
            <person name="Rohde M."/>
            <person name="Spring S."/>
            <person name="Sikorski J."/>
            <person name="Wirth R."/>
            <person name="Detter J.C."/>
            <person name="Woyke T."/>
            <person name="Bristow J."/>
            <person name="Eisen J.A."/>
            <person name="Markowitz V."/>
            <person name="Hugenholtz P."/>
            <person name="Kyrpides N.C."/>
            <person name="Klenk H.P."/>
        </authorList>
    </citation>
    <scope>NUCLEOTIDE SEQUENCE [LARGE SCALE GENOMIC DNA]</scope>
    <source>
        <strain evidence="5">DSM 11699 / BSA</strain>
    </source>
</reference>
<name>F0S2T5_DESTD</name>
<dbReference type="PANTHER" id="PTHR33121">
    <property type="entry name" value="CYCLIC DI-GMP PHOSPHODIESTERASE PDEF"/>
    <property type="match status" value="1"/>
</dbReference>
<dbReference type="Pfam" id="PF00563">
    <property type="entry name" value="EAL"/>
    <property type="match status" value="1"/>
</dbReference>
<keyword evidence="1" id="KW-1133">Transmembrane helix</keyword>
<keyword evidence="1" id="KW-0812">Transmembrane</keyword>
<dbReference type="InterPro" id="IPR035919">
    <property type="entry name" value="EAL_sf"/>
</dbReference>
<keyword evidence="5" id="KW-1185">Reference proteome</keyword>